<feature type="domain" description="PepSY" evidence="1">
    <location>
        <begin position="29"/>
        <end position="98"/>
    </location>
</feature>
<dbReference type="Pfam" id="PF03413">
    <property type="entry name" value="PepSY"/>
    <property type="match status" value="1"/>
</dbReference>
<reference evidence="2 3" key="1">
    <citation type="submission" date="2019-11" db="EMBL/GenBank/DDBJ databases">
        <title>Terrilactibacillus tamarindus sp. nov. BCM23-1 isolated from bark of Tamarindus indica.</title>
        <authorList>
            <person name="Kingkaew E."/>
            <person name="Tanasupawat S."/>
        </authorList>
    </citation>
    <scope>NUCLEOTIDE SEQUENCE [LARGE SCALE GENOMIC DNA]</scope>
    <source>
        <strain evidence="2 3">BCM23-1</strain>
    </source>
</reference>
<dbReference type="EMBL" id="WNHB01000017">
    <property type="protein sequence ID" value="MTT32535.1"/>
    <property type="molecule type" value="Genomic_DNA"/>
</dbReference>
<name>A0A6N8CU38_9BACI</name>
<organism evidence="2 3">
    <name type="scientific">Terrilactibacillus tamarindi</name>
    <dbReference type="NCBI Taxonomy" id="2599694"/>
    <lineage>
        <taxon>Bacteria</taxon>
        <taxon>Bacillati</taxon>
        <taxon>Bacillota</taxon>
        <taxon>Bacilli</taxon>
        <taxon>Bacillales</taxon>
        <taxon>Bacillaceae</taxon>
        <taxon>Terrilactibacillus</taxon>
    </lineage>
</organism>
<dbReference type="RefSeq" id="WP_155219804.1">
    <property type="nucleotide sequence ID" value="NZ_WNHB01000017.1"/>
</dbReference>
<dbReference type="OrthoDB" id="2989832at2"/>
<dbReference type="AlphaFoldDB" id="A0A6N8CU38"/>
<sequence length="102" mass="11641">MKWKPLILGFVVGMTSQLVYQKRKEKQLLTPEKALQSVKKSVKSDLDVNNGWIYLTPTDMKRYGISYNVYQGGVTANQGNEKKHYDFIVDAQTGTLLELQSQ</sequence>
<gene>
    <name evidence="2" type="ORF">GMB86_11005</name>
</gene>
<accession>A0A6N8CU38</accession>
<keyword evidence="3" id="KW-1185">Reference proteome</keyword>
<comment type="caution">
    <text evidence="2">The sequence shown here is derived from an EMBL/GenBank/DDBJ whole genome shotgun (WGS) entry which is preliminary data.</text>
</comment>
<evidence type="ECO:0000259" key="1">
    <source>
        <dbReference type="Pfam" id="PF03413"/>
    </source>
</evidence>
<evidence type="ECO:0000313" key="3">
    <source>
        <dbReference type="Proteomes" id="UP000440978"/>
    </source>
</evidence>
<dbReference type="Proteomes" id="UP000440978">
    <property type="component" value="Unassembled WGS sequence"/>
</dbReference>
<protein>
    <recommendedName>
        <fullName evidence="1">PepSY domain-containing protein</fullName>
    </recommendedName>
</protein>
<proteinExistence type="predicted"/>
<dbReference type="InterPro" id="IPR025711">
    <property type="entry name" value="PepSY"/>
</dbReference>
<evidence type="ECO:0000313" key="2">
    <source>
        <dbReference type="EMBL" id="MTT32535.1"/>
    </source>
</evidence>